<sequence>MLFRGSGGHRQYFQQGFYPPMDSSGHILPPTKLVSGISREQMSSLPVQFYDVHFNSGVAYNTVPGADAQSAFPAPIPVPITGYGQEYAQRNEFHPTRITDRIQDTVIPECGAPQIFSPELPYYSATHQYESATPPSYDPRNNLYGSQHVAPLPAEPDVPHSFPDKYTRTVPKIEVVEVPVEVIRYVPKIETKIVEQVVEVPGPEKIPVPRPYFVDVQVVEPKYEDRDIPLIVSQNVVPEIQEVSDVIEIEVFKYEPEVTYVDVYVPRPVAIPIKATGVVEQKEIPSQGISEEQLRIAMDEINPHLHDVENYNNAQAGTFESLVQQSESTARIHGLEAPDPIRRPMYSLEDERKTEEVAPEEAEAVATIDNVETDTTDVQ</sequence>
<name>A0ABQ7JBR5_9APIC</name>
<comment type="caution">
    <text evidence="2">The sequence shown here is derived from an EMBL/GenBank/DDBJ whole genome shotgun (WGS) entry which is preliminary data.</text>
</comment>
<reference evidence="2 3" key="1">
    <citation type="journal article" date="2020" name="bioRxiv">
        <title>Metabolic contributions of an alphaproteobacterial endosymbiont in the apicomplexan Cardiosporidium cionae.</title>
        <authorList>
            <person name="Hunter E.S."/>
            <person name="Paight C.J."/>
            <person name="Lane C.E."/>
        </authorList>
    </citation>
    <scope>NUCLEOTIDE SEQUENCE [LARGE SCALE GENOMIC DNA]</scope>
    <source>
        <strain evidence="2">ESH_2018</strain>
    </source>
</reference>
<feature type="region of interest" description="Disordered" evidence="1">
    <location>
        <begin position="340"/>
        <end position="379"/>
    </location>
</feature>
<organism evidence="2 3">
    <name type="scientific">Cardiosporidium cionae</name>
    <dbReference type="NCBI Taxonomy" id="476202"/>
    <lineage>
        <taxon>Eukaryota</taxon>
        <taxon>Sar</taxon>
        <taxon>Alveolata</taxon>
        <taxon>Apicomplexa</taxon>
        <taxon>Aconoidasida</taxon>
        <taxon>Nephromycida</taxon>
        <taxon>Cardiosporidium</taxon>
    </lineage>
</organism>
<protein>
    <submittedName>
        <fullName evidence="2">Alveolin domain containing intermediate filament IMC7</fullName>
    </submittedName>
</protein>
<accession>A0ABQ7JBR5</accession>
<evidence type="ECO:0000313" key="3">
    <source>
        <dbReference type="Proteomes" id="UP000823046"/>
    </source>
</evidence>
<dbReference type="EMBL" id="JADAQX010000180">
    <property type="protein sequence ID" value="KAF8821437.1"/>
    <property type="molecule type" value="Genomic_DNA"/>
</dbReference>
<proteinExistence type="predicted"/>
<keyword evidence="3" id="KW-1185">Reference proteome</keyword>
<evidence type="ECO:0000256" key="1">
    <source>
        <dbReference type="SAM" id="MobiDB-lite"/>
    </source>
</evidence>
<gene>
    <name evidence="2" type="primary">IMC7</name>
    <name evidence="2" type="ORF">IE077_000279</name>
</gene>
<dbReference type="Proteomes" id="UP000823046">
    <property type="component" value="Unassembled WGS sequence"/>
</dbReference>
<evidence type="ECO:0000313" key="2">
    <source>
        <dbReference type="EMBL" id="KAF8821437.1"/>
    </source>
</evidence>